<evidence type="ECO:0000256" key="5">
    <source>
        <dbReference type="ARBA" id="ARBA00038359"/>
    </source>
</evidence>
<feature type="transmembrane region" description="Helical" evidence="6">
    <location>
        <begin position="60"/>
        <end position="81"/>
    </location>
</feature>
<dbReference type="PANTHER" id="PTHR33048">
    <property type="entry name" value="PTH11-LIKE INTEGRAL MEMBRANE PROTEIN (AFU_ORTHOLOGUE AFUA_5G11245)"/>
    <property type="match status" value="1"/>
</dbReference>
<evidence type="ECO:0000313" key="9">
    <source>
        <dbReference type="Proteomes" id="UP000078544"/>
    </source>
</evidence>
<gene>
    <name evidence="8" type="ORF">AAL_08359</name>
</gene>
<feature type="transmembrane region" description="Helical" evidence="6">
    <location>
        <begin position="101"/>
        <end position="125"/>
    </location>
</feature>
<name>A0A162I1W9_9HYPO</name>
<dbReference type="PANTHER" id="PTHR33048:SF160">
    <property type="entry name" value="SAT4 FAMILY MEMBRANE PROTEIN"/>
    <property type="match status" value="1"/>
</dbReference>
<organism evidence="8 9">
    <name type="scientific">Moelleriella libera RCEF 2490</name>
    <dbReference type="NCBI Taxonomy" id="1081109"/>
    <lineage>
        <taxon>Eukaryota</taxon>
        <taxon>Fungi</taxon>
        <taxon>Dikarya</taxon>
        <taxon>Ascomycota</taxon>
        <taxon>Pezizomycotina</taxon>
        <taxon>Sordariomycetes</taxon>
        <taxon>Hypocreomycetidae</taxon>
        <taxon>Hypocreales</taxon>
        <taxon>Clavicipitaceae</taxon>
        <taxon>Moelleriella</taxon>
    </lineage>
</organism>
<keyword evidence="2 6" id="KW-0812">Transmembrane</keyword>
<feature type="transmembrane region" description="Helical" evidence="6">
    <location>
        <begin position="225"/>
        <end position="244"/>
    </location>
</feature>
<evidence type="ECO:0000256" key="3">
    <source>
        <dbReference type="ARBA" id="ARBA00022989"/>
    </source>
</evidence>
<accession>A0A162I1W9</accession>
<dbReference type="InterPro" id="IPR049326">
    <property type="entry name" value="Rhodopsin_dom_fungi"/>
</dbReference>
<keyword evidence="3 6" id="KW-1133">Transmembrane helix</keyword>
<keyword evidence="4 6" id="KW-0472">Membrane</keyword>
<evidence type="ECO:0000256" key="6">
    <source>
        <dbReference type="SAM" id="Phobius"/>
    </source>
</evidence>
<dbReference type="InterPro" id="IPR052337">
    <property type="entry name" value="SAT4-like"/>
</dbReference>
<protein>
    <recommendedName>
        <fullName evidence="7">Rhodopsin domain-containing protein</fullName>
    </recommendedName>
</protein>
<dbReference type="Pfam" id="PF20684">
    <property type="entry name" value="Fung_rhodopsin"/>
    <property type="match status" value="1"/>
</dbReference>
<dbReference type="GO" id="GO:0016020">
    <property type="term" value="C:membrane"/>
    <property type="evidence" value="ECO:0007669"/>
    <property type="project" value="UniProtKB-SubCell"/>
</dbReference>
<evidence type="ECO:0000256" key="4">
    <source>
        <dbReference type="ARBA" id="ARBA00023136"/>
    </source>
</evidence>
<feature type="domain" description="Rhodopsin" evidence="7">
    <location>
        <begin position="44"/>
        <end position="248"/>
    </location>
</feature>
<comment type="similarity">
    <text evidence="5">Belongs to the SAT4 family.</text>
</comment>
<feature type="transmembrane region" description="Helical" evidence="6">
    <location>
        <begin position="182"/>
        <end position="204"/>
    </location>
</feature>
<dbReference type="STRING" id="1081109.A0A162I1W9"/>
<dbReference type="OrthoDB" id="5391602at2759"/>
<keyword evidence="9" id="KW-1185">Reference proteome</keyword>
<proteinExistence type="inferred from homology"/>
<dbReference type="Proteomes" id="UP000078544">
    <property type="component" value="Unassembled WGS sequence"/>
</dbReference>
<evidence type="ECO:0000256" key="2">
    <source>
        <dbReference type="ARBA" id="ARBA00022692"/>
    </source>
</evidence>
<dbReference type="EMBL" id="AZGY01000036">
    <property type="protein sequence ID" value="KZZ87553.1"/>
    <property type="molecule type" value="Genomic_DNA"/>
</dbReference>
<comment type="subcellular location">
    <subcellularLocation>
        <location evidence="1">Membrane</location>
        <topology evidence="1">Multi-pass membrane protein</topology>
    </subcellularLocation>
</comment>
<feature type="transmembrane region" description="Helical" evidence="6">
    <location>
        <begin position="137"/>
        <end position="162"/>
    </location>
</feature>
<reference evidence="8 9" key="1">
    <citation type="journal article" date="2016" name="Genome Biol. Evol.">
        <title>Divergent and convergent evolution of fungal pathogenicity.</title>
        <authorList>
            <person name="Shang Y."/>
            <person name="Xiao G."/>
            <person name="Zheng P."/>
            <person name="Cen K."/>
            <person name="Zhan S."/>
            <person name="Wang C."/>
        </authorList>
    </citation>
    <scope>NUCLEOTIDE SEQUENCE [LARGE SCALE GENOMIC DNA]</scope>
    <source>
        <strain evidence="8 9">RCEF 2490</strain>
    </source>
</reference>
<evidence type="ECO:0000313" key="8">
    <source>
        <dbReference type="EMBL" id="KZZ87553.1"/>
    </source>
</evidence>
<sequence>MDSFYHDIKDLTPPPAAVNNSHKVYSDAIAIIVLGAVASMAVIARLMQRIASRTLGLDDYIIVPTAAVFIAWTSTAAWFILNSGIGKPLGEVTYGEFIISYKGIFVAAWMYPIMSALIRTSILLFYQRLFAKANQWISVAIWTLLGLQLAYVITFEIIPGFACSPIQDGWEPIRRLTSCTDFYIDGTIALYGVSLAFDIIILILPLRPIWNLQISTKKKLSISAILLLGSCACIAAAYKLGIFADNSHAETPKDSKCKE</sequence>
<comment type="caution">
    <text evidence="8">The sequence shown here is derived from an EMBL/GenBank/DDBJ whole genome shotgun (WGS) entry which is preliminary data.</text>
</comment>
<dbReference type="AlphaFoldDB" id="A0A162I1W9"/>
<evidence type="ECO:0000256" key="1">
    <source>
        <dbReference type="ARBA" id="ARBA00004141"/>
    </source>
</evidence>
<feature type="transmembrane region" description="Helical" evidence="6">
    <location>
        <begin position="28"/>
        <end position="48"/>
    </location>
</feature>
<evidence type="ECO:0000259" key="7">
    <source>
        <dbReference type="Pfam" id="PF20684"/>
    </source>
</evidence>